<evidence type="ECO:0000313" key="11">
    <source>
        <dbReference type="Proteomes" id="UP000051276"/>
    </source>
</evidence>
<comment type="similarity">
    <text evidence="8">Belongs to the ATPase delta chain family.</text>
</comment>
<evidence type="ECO:0000256" key="6">
    <source>
        <dbReference type="ARBA" id="ARBA00023196"/>
    </source>
</evidence>
<dbReference type="Gene3D" id="1.10.520.20">
    <property type="entry name" value="N-terminal domain of the delta subunit of the F1F0-ATP synthase"/>
    <property type="match status" value="1"/>
</dbReference>
<comment type="subcellular location">
    <subcellularLocation>
        <location evidence="8">Cell membrane</location>
        <topology evidence="8">Peripheral membrane protein</topology>
    </subcellularLocation>
    <subcellularLocation>
        <location evidence="1">Membrane</location>
    </subcellularLocation>
</comment>
<dbReference type="InterPro" id="IPR000711">
    <property type="entry name" value="ATPase_OSCP/dsu"/>
</dbReference>
<evidence type="ECO:0000256" key="7">
    <source>
        <dbReference type="ARBA" id="ARBA00023310"/>
    </source>
</evidence>
<dbReference type="SUPFAM" id="SSF47928">
    <property type="entry name" value="N-terminal domain of the delta subunit of the F1F0-ATP synthase"/>
    <property type="match status" value="1"/>
</dbReference>
<keyword evidence="3 8" id="KW-0375">Hydrogen ion transport</keyword>
<dbReference type="RefSeq" id="WP_057955284.1">
    <property type="nucleotide sequence ID" value="NZ_KQ556874.1"/>
</dbReference>
<keyword evidence="4 8" id="KW-0406">Ion transport</keyword>
<keyword evidence="8" id="KW-1003">Cell membrane</keyword>
<proteinExistence type="inferred from homology"/>
<dbReference type="Proteomes" id="UP000051276">
    <property type="component" value="Unassembled WGS sequence"/>
</dbReference>
<reference evidence="11 12" key="1">
    <citation type="submission" date="2015-11" db="EMBL/GenBank/DDBJ databases">
        <title>The genome of Candidatus Endoriftia persephone in Ridgeia piscesae and population structure of the North Eastern Pacific vestimentiferan symbionts.</title>
        <authorList>
            <person name="Perez M."/>
            <person name="Juniper K.S."/>
        </authorList>
    </citation>
    <scope>NUCLEOTIDE SEQUENCE [LARGE SCALE GENOMIC DNA]</scope>
    <source>
        <strain evidence="10">Ind10</strain>
        <strain evidence="9">Ind11</strain>
    </source>
</reference>
<evidence type="ECO:0000313" key="10">
    <source>
        <dbReference type="EMBL" id="KRT60248.1"/>
    </source>
</evidence>
<dbReference type="PANTHER" id="PTHR11910">
    <property type="entry name" value="ATP SYNTHASE DELTA CHAIN"/>
    <property type="match status" value="1"/>
</dbReference>
<accession>A0A0T5ZBQ9</accession>
<dbReference type="HAMAP" id="MF_01416">
    <property type="entry name" value="ATP_synth_delta_bact"/>
    <property type="match status" value="1"/>
</dbReference>
<protein>
    <recommendedName>
        <fullName evidence="8">ATP synthase subunit delta</fullName>
    </recommendedName>
    <alternativeName>
        <fullName evidence="8">ATP synthase F(1) sector subunit delta</fullName>
    </alternativeName>
    <alternativeName>
        <fullName evidence="8">F-type ATPase subunit delta</fullName>
        <shortName evidence="8">F-ATPase subunit delta</shortName>
    </alternativeName>
</protein>
<dbReference type="InterPro" id="IPR026015">
    <property type="entry name" value="ATP_synth_OSCP/delta_N_sf"/>
</dbReference>
<dbReference type="GO" id="GO:0046933">
    <property type="term" value="F:proton-transporting ATP synthase activity, rotational mechanism"/>
    <property type="evidence" value="ECO:0007669"/>
    <property type="project" value="UniProtKB-UniRule"/>
</dbReference>
<dbReference type="PRINTS" id="PR00125">
    <property type="entry name" value="ATPASEDELTA"/>
</dbReference>
<organism evidence="10 11">
    <name type="scientific">endosymbiont of Ridgeia piscesae</name>
    <dbReference type="NCBI Taxonomy" id="54398"/>
    <lineage>
        <taxon>Bacteria</taxon>
        <taxon>Pseudomonadati</taxon>
        <taxon>Pseudomonadota</taxon>
        <taxon>Gammaproteobacteria</taxon>
        <taxon>sulfur-oxidizing symbionts</taxon>
    </lineage>
</organism>
<keyword evidence="5 8" id="KW-0472">Membrane</keyword>
<dbReference type="Pfam" id="PF00213">
    <property type="entry name" value="OSCP"/>
    <property type="match status" value="1"/>
</dbReference>
<dbReference type="EMBL" id="LMXI01000004">
    <property type="protein sequence ID" value="KRT60248.1"/>
    <property type="molecule type" value="Genomic_DNA"/>
</dbReference>
<gene>
    <name evidence="8" type="primary">atpH</name>
    <name evidence="9" type="ORF">Ga0074115_102143</name>
    <name evidence="10" type="ORF">Ga0076813_169016</name>
</gene>
<evidence type="ECO:0000256" key="3">
    <source>
        <dbReference type="ARBA" id="ARBA00022781"/>
    </source>
</evidence>
<evidence type="ECO:0000256" key="4">
    <source>
        <dbReference type="ARBA" id="ARBA00023065"/>
    </source>
</evidence>
<name>A0A0T5ZBQ9_9GAMM</name>
<evidence type="ECO:0000313" key="9">
    <source>
        <dbReference type="EMBL" id="KRT54041.1"/>
    </source>
</evidence>
<evidence type="ECO:0000256" key="2">
    <source>
        <dbReference type="ARBA" id="ARBA00022448"/>
    </source>
</evidence>
<dbReference type="NCBIfam" id="TIGR01145">
    <property type="entry name" value="ATP_synt_delta"/>
    <property type="match status" value="1"/>
</dbReference>
<dbReference type="PATRIC" id="fig|54398.3.peg.385"/>
<keyword evidence="6 8" id="KW-0139">CF(1)</keyword>
<dbReference type="STRING" id="54398.Ga0074115_102143"/>
<evidence type="ECO:0000256" key="8">
    <source>
        <dbReference type="HAMAP-Rule" id="MF_01416"/>
    </source>
</evidence>
<comment type="caution">
    <text evidence="10">The sequence shown here is derived from an EMBL/GenBank/DDBJ whole genome shotgun (WGS) entry which is preliminary data.</text>
</comment>
<dbReference type="AlphaFoldDB" id="A0A0T5ZBQ9"/>
<dbReference type="GO" id="GO:0005886">
    <property type="term" value="C:plasma membrane"/>
    <property type="evidence" value="ECO:0007669"/>
    <property type="project" value="UniProtKB-SubCell"/>
</dbReference>
<dbReference type="Proteomes" id="UP000051634">
    <property type="component" value="Unassembled WGS sequence"/>
</dbReference>
<sequence length="179" mass="19529">MAGDASTIARPYAEAVFDHAEEKGNLDLWSDMLSFLTAVVEEPILAAVIRDPMFERAQLTDLMLEISGGRINEEGANLVKLLVENGRLLVVPEITAMFEQLKAESQRMLKVHVRSAYVLKPAQEKQIAAALKAKLGRDVTVTSEKDPELIGGVHIRAGDLVIDGSVRGQLQQLANELGI</sequence>
<keyword evidence="2 8" id="KW-0813">Transport</keyword>
<dbReference type="OrthoDB" id="9816221at2"/>
<keyword evidence="7 8" id="KW-0066">ATP synthesis</keyword>
<comment type="function">
    <text evidence="8">F(1)F(0) ATP synthase produces ATP from ADP in the presence of a proton or sodium gradient. F-type ATPases consist of two structural domains, F(1) containing the extramembraneous catalytic core and F(0) containing the membrane proton channel, linked together by a central stalk and a peripheral stalk. During catalysis, ATP synthesis in the catalytic domain of F(1) is coupled via a rotary mechanism of the central stalk subunits to proton translocation.</text>
</comment>
<dbReference type="NCBIfam" id="NF004402">
    <property type="entry name" value="PRK05758.2-2"/>
    <property type="match status" value="1"/>
</dbReference>
<evidence type="ECO:0000256" key="5">
    <source>
        <dbReference type="ARBA" id="ARBA00023136"/>
    </source>
</evidence>
<keyword evidence="12" id="KW-1185">Reference proteome</keyword>
<dbReference type="GO" id="GO:0045259">
    <property type="term" value="C:proton-transporting ATP synthase complex"/>
    <property type="evidence" value="ECO:0007669"/>
    <property type="project" value="UniProtKB-KW"/>
</dbReference>
<evidence type="ECO:0000256" key="1">
    <source>
        <dbReference type="ARBA" id="ARBA00004370"/>
    </source>
</evidence>
<comment type="function">
    <text evidence="8">This protein is part of the stalk that links CF(0) to CF(1). It either transmits conformational changes from CF(0) to CF(1) or is implicated in proton conduction.</text>
</comment>
<evidence type="ECO:0000313" key="12">
    <source>
        <dbReference type="Proteomes" id="UP000051634"/>
    </source>
</evidence>
<dbReference type="EMBL" id="LDXT01000094">
    <property type="protein sequence ID" value="KRT54041.1"/>
    <property type="molecule type" value="Genomic_DNA"/>
</dbReference>